<dbReference type="NCBIfam" id="TIGR00732">
    <property type="entry name" value="dprA"/>
    <property type="match status" value="1"/>
</dbReference>
<dbReference type="Pfam" id="PF02481">
    <property type="entry name" value="DNA_processg_A"/>
    <property type="match status" value="1"/>
</dbReference>
<proteinExistence type="inferred from homology"/>
<dbReference type="PANTHER" id="PTHR43022:SF1">
    <property type="entry name" value="PROTEIN SMF"/>
    <property type="match status" value="1"/>
</dbReference>
<evidence type="ECO:0000313" key="4">
    <source>
        <dbReference type="Proteomes" id="UP001589738"/>
    </source>
</evidence>
<keyword evidence="4" id="KW-1185">Reference proteome</keyword>
<organism evidence="3 4">
    <name type="scientific">Robertmurraya beringensis</name>
    <dbReference type="NCBI Taxonomy" id="641660"/>
    <lineage>
        <taxon>Bacteria</taxon>
        <taxon>Bacillati</taxon>
        <taxon>Bacillota</taxon>
        <taxon>Bacilli</taxon>
        <taxon>Bacillales</taxon>
        <taxon>Bacillaceae</taxon>
        <taxon>Robertmurraya</taxon>
    </lineage>
</organism>
<comment type="similarity">
    <text evidence="1">Belongs to the DprA/Smf family.</text>
</comment>
<accession>A0ABV6KN47</accession>
<comment type="caution">
    <text evidence="3">The sequence shown here is derived from an EMBL/GenBank/DDBJ whole genome shotgun (WGS) entry which is preliminary data.</text>
</comment>
<evidence type="ECO:0000256" key="1">
    <source>
        <dbReference type="ARBA" id="ARBA00006525"/>
    </source>
</evidence>
<dbReference type="PANTHER" id="PTHR43022">
    <property type="entry name" value="PROTEIN SMF"/>
    <property type="match status" value="1"/>
</dbReference>
<gene>
    <name evidence="3" type="primary">dprA</name>
    <name evidence="3" type="ORF">ACFFHF_05470</name>
</gene>
<dbReference type="EMBL" id="JBHLUU010000016">
    <property type="protein sequence ID" value="MFC0474746.1"/>
    <property type="molecule type" value="Genomic_DNA"/>
</dbReference>
<reference evidence="3 4" key="1">
    <citation type="submission" date="2024-09" db="EMBL/GenBank/DDBJ databases">
        <authorList>
            <person name="Sun Q."/>
            <person name="Mori K."/>
        </authorList>
    </citation>
    <scope>NUCLEOTIDE SEQUENCE [LARGE SCALE GENOMIC DNA]</scope>
    <source>
        <strain evidence="3 4">CGMCC 1.9126</strain>
    </source>
</reference>
<sequence>MESFSLRLCHLLHCRGAGWKMVYHILKHDPELKELYSPTFLYQFPELPSSIIQTLFEDLHSPVLLEQIRHYQQNDIKIITYFDSAYPELLKETYQPPWVLYAKGDISLLGKQTKLAVVGSRQATEYGKRAIDRLFPPLIEKGIIIVSGLALGVDTLAHEAAIRLGGKTIAVIAGGIYHIYPQTNQKLALNIMKHYLVISEYPPNTTPSRWQFPMRNRIISGVSKGTFIIEAKRKSGSLITANFAVHEGREVFALPGNIFSQHSTGTNDLIQQGAKLVRSHEDILNELFYA</sequence>
<evidence type="ECO:0000313" key="3">
    <source>
        <dbReference type="EMBL" id="MFC0474746.1"/>
    </source>
</evidence>
<dbReference type="Proteomes" id="UP001589738">
    <property type="component" value="Unassembled WGS sequence"/>
</dbReference>
<dbReference type="InterPro" id="IPR003488">
    <property type="entry name" value="DprA"/>
</dbReference>
<dbReference type="InterPro" id="IPR057666">
    <property type="entry name" value="DrpA_SLOG"/>
</dbReference>
<dbReference type="SUPFAM" id="SSF102405">
    <property type="entry name" value="MCP/YpsA-like"/>
    <property type="match status" value="1"/>
</dbReference>
<dbReference type="RefSeq" id="WP_160545610.1">
    <property type="nucleotide sequence ID" value="NZ_JBHLUU010000016.1"/>
</dbReference>
<evidence type="ECO:0000259" key="2">
    <source>
        <dbReference type="Pfam" id="PF02481"/>
    </source>
</evidence>
<protein>
    <submittedName>
        <fullName evidence="3">DNA-processing protein DprA</fullName>
    </submittedName>
</protein>
<feature type="domain" description="Smf/DprA SLOG" evidence="2">
    <location>
        <begin position="77"/>
        <end position="287"/>
    </location>
</feature>
<dbReference type="Gene3D" id="3.40.50.450">
    <property type="match status" value="1"/>
</dbReference>
<name>A0ABV6KN47_9BACI</name>